<evidence type="ECO:0000313" key="4">
    <source>
        <dbReference type="Proteomes" id="UP000075230"/>
    </source>
</evidence>
<proteinExistence type="predicted"/>
<dbReference type="AlphaFoldDB" id="A0A146F481"/>
<feature type="region of interest" description="Disordered" evidence="1">
    <location>
        <begin position="1"/>
        <end position="21"/>
    </location>
</feature>
<reference evidence="3 4" key="1">
    <citation type="journal article" date="2016" name="DNA Res.">
        <title>Genome sequence of Aspergillus luchuensis NBRC 4314.</title>
        <authorList>
            <person name="Yamada O."/>
            <person name="Machida M."/>
            <person name="Hosoyama A."/>
            <person name="Goto M."/>
            <person name="Takahashi T."/>
            <person name="Futagami T."/>
            <person name="Yamagata Y."/>
            <person name="Takeuchi M."/>
            <person name="Kobayashi T."/>
            <person name="Koike H."/>
            <person name="Abe K."/>
            <person name="Asai K."/>
            <person name="Arita M."/>
            <person name="Fujita N."/>
            <person name="Fukuda K."/>
            <person name="Higa K."/>
            <person name="Horikawa H."/>
            <person name="Ishikawa T."/>
            <person name="Jinno K."/>
            <person name="Kato Y."/>
            <person name="Kirimura K."/>
            <person name="Mizutani O."/>
            <person name="Nakasone K."/>
            <person name="Sano M."/>
            <person name="Shiraishi Y."/>
            <person name="Tsukahara M."/>
            <person name="Gomi K."/>
        </authorList>
    </citation>
    <scope>NUCLEOTIDE SEQUENCE [LARGE SCALE GENOMIC DNA]</scope>
    <source>
        <strain evidence="3 4">RIB 2604</strain>
    </source>
</reference>
<feature type="domain" description="DNA repair protein rhp7 treble clef" evidence="2">
    <location>
        <begin position="187"/>
        <end position="222"/>
    </location>
</feature>
<reference evidence="4" key="2">
    <citation type="submission" date="2016-02" db="EMBL/GenBank/DDBJ databases">
        <title>Genome sequencing of Aspergillus luchuensis NBRC 4314.</title>
        <authorList>
            <person name="Yamada O."/>
        </authorList>
    </citation>
    <scope>NUCLEOTIDE SEQUENCE [LARGE SCALE GENOMIC DNA]</scope>
    <source>
        <strain evidence="4">RIB 2604</strain>
    </source>
</reference>
<dbReference type="SMART" id="SM00367">
    <property type="entry name" value="LRR_CC"/>
    <property type="match status" value="2"/>
</dbReference>
<dbReference type="FunFam" id="3.80.10.10:FF:000601">
    <property type="entry name" value="DNA repair protein Rad7, protein"/>
    <property type="match status" value="1"/>
</dbReference>
<comment type="caution">
    <text evidence="3">The sequence shown here is derived from an EMBL/GenBank/DDBJ whole genome shotgun (WGS) entry which is preliminary data.</text>
</comment>
<dbReference type="Pfam" id="PF23550">
    <property type="entry name" value="zf_Tbcl_Rhp7"/>
    <property type="match status" value="1"/>
</dbReference>
<protein>
    <submittedName>
        <fullName evidence="3">DNA repair protein Rad7</fullName>
    </submittedName>
</protein>
<dbReference type="SUPFAM" id="SSF52047">
    <property type="entry name" value="RNI-like"/>
    <property type="match status" value="1"/>
</dbReference>
<evidence type="ECO:0000256" key="1">
    <source>
        <dbReference type="SAM" id="MobiDB-lite"/>
    </source>
</evidence>
<dbReference type="Gene3D" id="3.80.10.10">
    <property type="entry name" value="Ribonuclease Inhibitor"/>
    <property type="match status" value="2"/>
</dbReference>
<dbReference type="GO" id="GO:0019005">
    <property type="term" value="C:SCF ubiquitin ligase complex"/>
    <property type="evidence" value="ECO:0007669"/>
    <property type="project" value="TreeGrafter"/>
</dbReference>
<dbReference type="Proteomes" id="UP000075230">
    <property type="component" value="Unassembled WGS sequence"/>
</dbReference>
<dbReference type="PANTHER" id="PTHR13318">
    <property type="entry name" value="PARTNER OF PAIRED, ISOFORM B-RELATED"/>
    <property type="match status" value="1"/>
</dbReference>
<name>A0A146F481_ASPKA</name>
<dbReference type="InterPro" id="IPR056451">
    <property type="entry name" value="Znf_Tbcl_Rhp7"/>
</dbReference>
<feature type="compositionally biased region" description="Basic and acidic residues" evidence="1">
    <location>
        <begin position="125"/>
        <end position="134"/>
    </location>
</feature>
<feature type="region of interest" description="Disordered" evidence="1">
    <location>
        <begin position="118"/>
        <end position="139"/>
    </location>
</feature>
<dbReference type="InterPro" id="IPR032675">
    <property type="entry name" value="LRR_dom_sf"/>
</dbReference>
<dbReference type="EMBL" id="BCWF01000007">
    <property type="protein sequence ID" value="GAT20511.1"/>
    <property type="molecule type" value="Genomic_DNA"/>
</dbReference>
<sequence length="657" mass="73427">MSSSPDISSVGRGEADEDETGYLFRGIATSIEYGLSPEDIAPSTAGFRPMGLPPFSELFEFPVSAAEDALASLAEVRLGTDESNNISAAQIQQDHLTRLRQFERQTAVERQETDHVNVDDDDDEYHNVDESAADKKKRKRKEAVALAKIKKSKEFARRKAQGTGESDNDDDIAREMMGANSQPFAFQLENCEICGKRFTVTPYSKAGPRGGLLCAKCSKELADDEKKPRANRRAPRSGRRQKQSNLLDGFAQPGAPSLAEMCTKKVADNINDIEEFGDLPPQLLHRLGQILCKRRVLTSRTLNLFLRSDLNFIDIYDAAKLETQDFEKIFAFMPNLYHVNFRFASQMKDKVVDYLLDRDLKIKRLQLDAANLISDACWQQLFRKLGPQLESLKLSNLDSSFDDETVEVMCRECTALQRLKLKQCWKMGNRSLRAISELLSLQHLSLNFVQEVDNEILLNTISKTSPRLRTLSLEGISTADDRLLDIIHVNCRALTKFRFSDNAVCSDRGFVALFTDWSNPPLEFVDLSSTRDVDNSNPDGPADAIGLASHGFMALMNHSGPGLQKLNIASCRHVSRSAFEEVFAAGKTYPNLEELDVSFHTVVDDYVVGRIFQCCPKLQKLVAFACFNLRDAQVPAGVALIGGLRAQDPIVLEGHHY</sequence>
<dbReference type="PANTHER" id="PTHR13318:SF234">
    <property type="entry name" value="RNI-LIKE PROTEIN"/>
    <property type="match status" value="1"/>
</dbReference>
<dbReference type="GO" id="GO:0031146">
    <property type="term" value="P:SCF-dependent proteasomal ubiquitin-dependent protein catabolic process"/>
    <property type="evidence" value="ECO:0007669"/>
    <property type="project" value="TreeGrafter"/>
</dbReference>
<dbReference type="VEuPathDB" id="FungiDB:ASPFODRAFT_147547"/>
<feature type="region of interest" description="Disordered" evidence="1">
    <location>
        <begin position="224"/>
        <end position="247"/>
    </location>
</feature>
<evidence type="ECO:0000259" key="2">
    <source>
        <dbReference type="Pfam" id="PF23550"/>
    </source>
</evidence>
<dbReference type="InterPro" id="IPR006553">
    <property type="entry name" value="Leu-rich_rpt_Cys-con_subtyp"/>
</dbReference>
<organism evidence="3 4">
    <name type="scientific">Aspergillus kawachii</name>
    <name type="common">White koji mold</name>
    <name type="synonym">Aspergillus awamori var. kawachi</name>
    <dbReference type="NCBI Taxonomy" id="1069201"/>
    <lineage>
        <taxon>Eukaryota</taxon>
        <taxon>Fungi</taxon>
        <taxon>Dikarya</taxon>
        <taxon>Ascomycota</taxon>
        <taxon>Pezizomycotina</taxon>
        <taxon>Eurotiomycetes</taxon>
        <taxon>Eurotiomycetidae</taxon>
        <taxon>Eurotiales</taxon>
        <taxon>Aspergillaceae</taxon>
        <taxon>Aspergillus</taxon>
        <taxon>Aspergillus subgen. Circumdati</taxon>
    </lineage>
</organism>
<gene>
    <name evidence="3" type="ORF">RIB2604_00701960</name>
</gene>
<feature type="compositionally biased region" description="Basic residues" evidence="1">
    <location>
        <begin position="229"/>
        <end position="242"/>
    </location>
</feature>
<accession>A0A146F481</accession>
<evidence type="ECO:0000313" key="3">
    <source>
        <dbReference type="EMBL" id="GAT20511.1"/>
    </source>
</evidence>